<proteinExistence type="predicted"/>
<feature type="transmembrane region" description="Helical" evidence="1">
    <location>
        <begin position="24"/>
        <end position="43"/>
    </location>
</feature>
<dbReference type="Proteomes" id="UP001218218">
    <property type="component" value="Unassembled WGS sequence"/>
</dbReference>
<dbReference type="EMBL" id="JARIHO010000001">
    <property type="protein sequence ID" value="KAJ7368849.1"/>
    <property type="molecule type" value="Genomic_DNA"/>
</dbReference>
<dbReference type="AlphaFoldDB" id="A0AAD7AVN8"/>
<organism evidence="2 3">
    <name type="scientific">Mycena albidolilacea</name>
    <dbReference type="NCBI Taxonomy" id="1033008"/>
    <lineage>
        <taxon>Eukaryota</taxon>
        <taxon>Fungi</taxon>
        <taxon>Dikarya</taxon>
        <taxon>Basidiomycota</taxon>
        <taxon>Agaricomycotina</taxon>
        <taxon>Agaricomycetes</taxon>
        <taxon>Agaricomycetidae</taxon>
        <taxon>Agaricales</taxon>
        <taxon>Marasmiineae</taxon>
        <taxon>Mycenaceae</taxon>
        <taxon>Mycena</taxon>
    </lineage>
</organism>
<reference evidence="2" key="1">
    <citation type="submission" date="2023-03" db="EMBL/GenBank/DDBJ databases">
        <title>Massive genome expansion in bonnet fungi (Mycena s.s.) driven by repeated elements and novel gene families across ecological guilds.</title>
        <authorList>
            <consortium name="Lawrence Berkeley National Laboratory"/>
            <person name="Harder C.B."/>
            <person name="Miyauchi S."/>
            <person name="Viragh M."/>
            <person name="Kuo A."/>
            <person name="Thoen E."/>
            <person name="Andreopoulos B."/>
            <person name="Lu D."/>
            <person name="Skrede I."/>
            <person name="Drula E."/>
            <person name="Henrissat B."/>
            <person name="Morin E."/>
            <person name="Kohler A."/>
            <person name="Barry K."/>
            <person name="LaButti K."/>
            <person name="Morin E."/>
            <person name="Salamov A."/>
            <person name="Lipzen A."/>
            <person name="Mereny Z."/>
            <person name="Hegedus B."/>
            <person name="Baldrian P."/>
            <person name="Stursova M."/>
            <person name="Weitz H."/>
            <person name="Taylor A."/>
            <person name="Grigoriev I.V."/>
            <person name="Nagy L.G."/>
            <person name="Martin F."/>
            <person name="Kauserud H."/>
        </authorList>
    </citation>
    <scope>NUCLEOTIDE SEQUENCE</scope>
    <source>
        <strain evidence="2">CBHHK002</strain>
    </source>
</reference>
<evidence type="ECO:0000313" key="3">
    <source>
        <dbReference type="Proteomes" id="UP001218218"/>
    </source>
</evidence>
<protein>
    <submittedName>
        <fullName evidence="2">Uncharacterized protein</fullName>
    </submittedName>
</protein>
<evidence type="ECO:0000313" key="2">
    <source>
        <dbReference type="EMBL" id="KAJ7368849.1"/>
    </source>
</evidence>
<feature type="transmembrane region" description="Helical" evidence="1">
    <location>
        <begin position="92"/>
        <end position="109"/>
    </location>
</feature>
<keyword evidence="1" id="KW-1133">Transmembrane helix</keyword>
<keyword evidence="3" id="KW-1185">Reference proteome</keyword>
<evidence type="ECO:0000256" key="1">
    <source>
        <dbReference type="SAM" id="Phobius"/>
    </source>
</evidence>
<name>A0AAD7AVN8_9AGAR</name>
<gene>
    <name evidence="2" type="ORF">DFH08DRAFT_832445</name>
</gene>
<keyword evidence="1" id="KW-0812">Transmembrane</keyword>
<accession>A0AAD7AVN8</accession>
<sequence length="132" mass="14952">MCNILHHPPSPSPSLRRRHSLLEAGAHPLCLLFGPSFLLWFWLSFCSRTYTHLTQPHAHAHAHAHERAPHARIYIPRPLSNQSMSMCTSTSALIHSSACCLLCPIYPFLLLDFPLWTPLFCSVLFSSCYSLL</sequence>
<comment type="caution">
    <text evidence="2">The sequence shown here is derived from an EMBL/GenBank/DDBJ whole genome shotgun (WGS) entry which is preliminary data.</text>
</comment>
<keyword evidence="1" id="KW-0472">Membrane</keyword>